<protein>
    <submittedName>
        <fullName evidence="2">CoA transferase</fullName>
    </submittedName>
</protein>
<dbReference type="InterPro" id="IPR050509">
    <property type="entry name" value="CoA-transferase_III"/>
</dbReference>
<dbReference type="EMBL" id="JACMYC010000003">
    <property type="protein sequence ID" value="MBC2960073.1"/>
    <property type="molecule type" value="Genomic_DNA"/>
</dbReference>
<dbReference type="InterPro" id="IPR023606">
    <property type="entry name" value="CoA-Trfase_III_dom_1_sf"/>
</dbReference>
<evidence type="ECO:0000313" key="3">
    <source>
        <dbReference type="Proteomes" id="UP000604001"/>
    </source>
</evidence>
<dbReference type="Gene3D" id="3.40.50.10540">
    <property type="entry name" value="Crotonobetainyl-coa:carnitine coa-transferase, domain 1"/>
    <property type="match status" value="1"/>
</dbReference>
<dbReference type="InterPro" id="IPR003673">
    <property type="entry name" value="CoA-Trfase_fam_III"/>
</dbReference>
<comment type="caution">
    <text evidence="2">The sequence shown here is derived from an EMBL/GenBank/DDBJ whole genome shotgun (WGS) entry which is preliminary data.</text>
</comment>
<dbReference type="SUPFAM" id="SSF89796">
    <property type="entry name" value="CoA-transferase family III (CaiB/BaiF)"/>
    <property type="match status" value="1"/>
</dbReference>
<dbReference type="Proteomes" id="UP000604001">
    <property type="component" value="Unassembled WGS sequence"/>
</dbReference>
<keyword evidence="2" id="KW-0808">Transferase</keyword>
<proteinExistence type="predicted"/>
<evidence type="ECO:0000313" key="2">
    <source>
        <dbReference type="EMBL" id="MBC2960073.1"/>
    </source>
</evidence>
<organism evidence="2 3">
    <name type="scientific">Nocardioides deserti</name>
    <dbReference type="NCBI Taxonomy" id="1588644"/>
    <lineage>
        <taxon>Bacteria</taxon>
        <taxon>Bacillati</taxon>
        <taxon>Actinomycetota</taxon>
        <taxon>Actinomycetes</taxon>
        <taxon>Propionibacteriales</taxon>
        <taxon>Nocardioidaceae</taxon>
        <taxon>Nocardioides</taxon>
    </lineage>
</organism>
<dbReference type="PANTHER" id="PTHR48228:SF5">
    <property type="entry name" value="ALPHA-METHYLACYL-COA RACEMASE"/>
    <property type="match status" value="1"/>
</dbReference>
<sequence>MTAPAQGEGPLAGLRVVELGGIGPGPHAAMVLADLGAEVVRVDRPTDEAGAARGRRDQLLRNRHSVTADLKDAGDLARVQDLVARADVLLEGFRPGVTERLGLGPEEMLARNPRLVYGRMTGWGQSGPFADAVGHDLNYIGVTGALGAIARSGQPPTVPLNLVGDYGGGSMLLLVGVLAALWERERSGRGQVVDAAMVDGASLLVQAFWSLRGRGEWRATPASNVVDGGAPFYDVYRCADRLDVAVGALEPQFYAALLAGLGIESDELPSQYDRDGWPATKGRFAELFRSRPRAEWLEVFDGTDACVTPVLGFDEAKQHPHLVERGTFVEVDGVVQAAPAPRFSRTPASTPRPPRPTGADNARVLEEGTWWT</sequence>
<dbReference type="InterPro" id="IPR044855">
    <property type="entry name" value="CoA-Trfase_III_dom3_sf"/>
</dbReference>
<gene>
    <name evidence="2" type="ORF">H7344_07165</name>
</gene>
<dbReference type="GO" id="GO:0016740">
    <property type="term" value="F:transferase activity"/>
    <property type="evidence" value="ECO:0007669"/>
    <property type="project" value="UniProtKB-KW"/>
</dbReference>
<dbReference type="RefSeq" id="WP_186345325.1">
    <property type="nucleotide sequence ID" value="NZ_BMMR01000003.1"/>
</dbReference>
<dbReference type="PANTHER" id="PTHR48228">
    <property type="entry name" value="SUCCINYL-COA--D-CITRAMALATE COA-TRANSFERASE"/>
    <property type="match status" value="1"/>
</dbReference>
<feature type="region of interest" description="Disordered" evidence="1">
    <location>
        <begin position="339"/>
        <end position="372"/>
    </location>
</feature>
<keyword evidence="3" id="KW-1185">Reference proteome</keyword>
<reference evidence="2 3" key="1">
    <citation type="submission" date="2020-08" db="EMBL/GenBank/DDBJ databases">
        <title>novel species in genus Nocardioides.</title>
        <authorList>
            <person name="Zhang G."/>
        </authorList>
    </citation>
    <scope>NUCLEOTIDE SEQUENCE [LARGE SCALE GENOMIC DNA]</scope>
    <source>
        <strain evidence="2 3">SC8A-24</strain>
    </source>
</reference>
<evidence type="ECO:0000256" key="1">
    <source>
        <dbReference type="SAM" id="MobiDB-lite"/>
    </source>
</evidence>
<dbReference type="Gene3D" id="3.30.1540.10">
    <property type="entry name" value="formyl-coa transferase, domain 3"/>
    <property type="match status" value="1"/>
</dbReference>
<name>A0ABR6U6S1_9ACTN</name>
<dbReference type="Pfam" id="PF02515">
    <property type="entry name" value="CoA_transf_3"/>
    <property type="match status" value="1"/>
</dbReference>
<accession>A0ABR6U6S1</accession>